<dbReference type="HOGENOM" id="CLU_2572476_0_0_11"/>
<dbReference type="Proteomes" id="UP000017984">
    <property type="component" value="Chromosome"/>
</dbReference>
<dbReference type="PATRIC" id="fig|1352936.5.peg.5260"/>
<reference evidence="1 2" key="1">
    <citation type="journal article" date="2014" name="Genome Announc.">
        <title>Draft Genome Sequence of Streptomyces roseochromogenes subsp. oscitans DS 12.976, Producer of the Aminocoumarin Antibiotic Clorobiocin.</title>
        <authorList>
            <person name="Ruckert C."/>
            <person name="Kalinowski J."/>
            <person name="Heide L."/>
            <person name="Apel A.K."/>
        </authorList>
    </citation>
    <scope>NUCLEOTIDE SEQUENCE [LARGE SCALE GENOMIC DNA]</scope>
    <source>
        <strain evidence="1 2">DS 12.976</strain>
    </source>
</reference>
<keyword evidence="2" id="KW-1185">Reference proteome</keyword>
<sequence length="81" mass="8596">MASGLGADSFNVRNESRRTVEVFRGFDCDGGPPVAIVGPRSETFGVVPHDKGGEFGFDGDGEFGHHGVVGSFRVVCDHDGW</sequence>
<evidence type="ECO:0000313" key="1">
    <source>
        <dbReference type="EMBL" id="EST27306.1"/>
    </source>
</evidence>
<proteinExistence type="predicted"/>
<dbReference type="AlphaFoldDB" id="V6K7C7"/>
<accession>V6K7C7</accession>
<dbReference type="EMBL" id="AWQX01000214">
    <property type="protein sequence ID" value="EST27306.1"/>
    <property type="molecule type" value="Genomic_DNA"/>
</dbReference>
<evidence type="ECO:0000313" key="2">
    <source>
        <dbReference type="Proteomes" id="UP000017984"/>
    </source>
</evidence>
<organism evidence="1 2">
    <name type="scientific">Streptomyces roseochromogenus subsp. oscitans DS 12.976</name>
    <dbReference type="NCBI Taxonomy" id="1352936"/>
    <lineage>
        <taxon>Bacteria</taxon>
        <taxon>Bacillati</taxon>
        <taxon>Actinomycetota</taxon>
        <taxon>Actinomycetes</taxon>
        <taxon>Kitasatosporales</taxon>
        <taxon>Streptomycetaceae</taxon>
        <taxon>Streptomyces</taxon>
    </lineage>
</organism>
<gene>
    <name evidence="1" type="ORF">M878_25240</name>
</gene>
<name>V6K7C7_STRRC</name>
<protein>
    <submittedName>
        <fullName evidence="1">Uncharacterized protein</fullName>
    </submittedName>
</protein>
<comment type="caution">
    <text evidence="1">The sequence shown here is derived from an EMBL/GenBank/DDBJ whole genome shotgun (WGS) entry which is preliminary data.</text>
</comment>